<proteinExistence type="predicted"/>
<dbReference type="EMBL" id="CAJPDT010000083">
    <property type="protein sequence ID" value="CAF9935402.1"/>
    <property type="molecule type" value="Genomic_DNA"/>
</dbReference>
<gene>
    <name evidence="2" type="ORF">IMSHALPRED_010215</name>
</gene>
<evidence type="ECO:0000313" key="2">
    <source>
        <dbReference type="EMBL" id="CAF9935402.1"/>
    </source>
</evidence>
<dbReference type="Pfam" id="PF13673">
    <property type="entry name" value="Acetyltransf_10"/>
    <property type="match status" value="1"/>
</dbReference>
<dbReference type="InterPro" id="IPR052523">
    <property type="entry name" value="Trichothecene_AcTrans"/>
</dbReference>
<evidence type="ECO:0000259" key="1">
    <source>
        <dbReference type="PROSITE" id="PS51186"/>
    </source>
</evidence>
<keyword evidence="3" id="KW-1185">Reference proteome</keyword>
<dbReference type="Proteomes" id="UP000664534">
    <property type="component" value="Unassembled WGS sequence"/>
</dbReference>
<feature type="domain" description="N-acetyltransferase" evidence="1">
    <location>
        <begin position="84"/>
        <end position="216"/>
    </location>
</feature>
<comment type="caution">
    <text evidence="2">The sequence shown here is derived from an EMBL/GenBank/DDBJ whole genome shotgun (WGS) entry which is preliminary data.</text>
</comment>
<dbReference type="OrthoDB" id="2832510at2759"/>
<dbReference type="AlphaFoldDB" id="A0A8H3G6C2"/>
<accession>A0A8H3G6C2</accession>
<dbReference type="Gene3D" id="3.40.630.30">
    <property type="match status" value="1"/>
</dbReference>
<dbReference type="GO" id="GO:0016747">
    <property type="term" value="F:acyltransferase activity, transferring groups other than amino-acyl groups"/>
    <property type="evidence" value="ECO:0007669"/>
    <property type="project" value="InterPro"/>
</dbReference>
<dbReference type="PANTHER" id="PTHR42791:SF1">
    <property type="entry name" value="N-ACETYLTRANSFERASE DOMAIN-CONTAINING PROTEIN"/>
    <property type="match status" value="1"/>
</dbReference>
<dbReference type="SUPFAM" id="SSF55729">
    <property type="entry name" value="Acyl-CoA N-acyltransferases (Nat)"/>
    <property type="match status" value="1"/>
</dbReference>
<dbReference type="CDD" id="cd04301">
    <property type="entry name" value="NAT_SF"/>
    <property type="match status" value="1"/>
</dbReference>
<organism evidence="2 3">
    <name type="scientific">Imshaugia aleurites</name>
    <dbReference type="NCBI Taxonomy" id="172621"/>
    <lineage>
        <taxon>Eukaryota</taxon>
        <taxon>Fungi</taxon>
        <taxon>Dikarya</taxon>
        <taxon>Ascomycota</taxon>
        <taxon>Pezizomycotina</taxon>
        <taxon>Lecanoromycetes</taxon>
        <taxon>OSLEUM clade</taxon>
        <taxon>Lecanoromycetidae</taxon>
        <taxon>Lecanorales</taxon>
        <taxon>Lecanorineae</taxon>
        <taxon>Parmeliaceae</taxon>
        <taxon>Imshaugia</taxon>
    </lineage>
</organism>
<dbReference type="InterPro" id="IPR000182">
    <property type="entry name" value="GNAT_dom"/>
</dbReference>
<reference evidence="2" key="1">
    <citation type="submission" date="2021-03" db="EMBL/GenBank/DDBJ databases">
        <authorList>
            <person name="Tagirdzhanova G."/>
        </authorList>
    </citation>
    <scope>NUCLEOTIDE SEQUENCE</scope>
</reference>
<dbReference type="PROSITE" id="PS51186">
    <property type="entry name" value="GNAT"/>
    <property type="match status" value="1"/>
</dbReference>
<dbReference type="InterPro" id="IPR016181">
    <property type="entry name" value="Acyl_CoA_acyltransferase"/>
</dbReference>
<dbReference type="PANTHER" id="PTHR42791">
    <property type="entry name" value="GNAT FAMILY ACETYLTRANSFERASE"/>
    <property type="match status" value="1"/>
</dbReference>
<protein>
    <recommendedName>
        <fullName evidence="1">N-acetyltransferase domain-containing protein</fullName>
    </recommendedName>
</protein>
<name>A0A8H3G6C2_9LECA</name>
<sequence>MPYRVLPATPADLPDIIAIYHAAFANDPFIGQLTPNVPPSVKQAYDLHWYGREFDLSELNGLRFRKVVDGDGKLLAFAKWQYPYTLTPEQKAEKAQLDRVEELEHPFPDGSNRELYEVFFAALREKKAKWLDGSKDYLLHILGVSPAHQRKGLGAMLIGEGLADADRNNARTYIEASPAGYELYLRHGWKQVDEIVIDISNYGGHGVATERLLLREPGGH</sequence>
<evidence type="ECO:0000313" key="3">
    <source>
        <dbReference type="Proteomes" id="UP000664534"/>
    </source>
</evidence>